<keyword evidence="3" id="KW-1185">Reference proteome</keyword>
<evidence type="ECO:0000313" key="2">
    <source>
        <dbReference type="EMBL" id="GAA0612122.1"/>
    </source>
</evidence>
<dbReference type="InterPro" id="IPR036291">
    <property type="entry name" value="NAD(P)-bd_dom_sf"/>
</dbReference>
<dbReference type="RefSeq" id="WP_344602776.1">
    <property type="nucleotide sequence ID" value="NZ_BAAAHE010000008.1"/>
</dbReference>
<dbReference type="PRINTS" id="PR00080">
    <property type="entry name" value="SDRFAMILY"/>
</dbReference>
<accession>A0ABN1GIC2</accession>
<dbReference type="PRINTS" id="PR00081">
    <property type="entry name" value="GDHRDH"/>
</dbReference>
<sequence>MRLSGKTAVITGAAGDLGRALTRRFVGEGAAGLVLSDVDPDALAAAALAVQGSGAKISALVADVTDRDAVNAVVELAVAEHGVLDVMVNNAGVLGTTARLHRQAPEEWRRVLDINFFGTLHGVESALRVMRRQRNGSIVNTASVAGLTSWAFAAPYGVSKAAVIQLTKLAAVEYAEERVRVNCVCPGVFPSAIHAGNGADAMTAMAVRHPLGLGTVDDVTGAYVHLASDESGWTTGSVLTVDGGCSAL</sequence>
<name>A0ABN1GIC2_9ACTN</name>
<dbReference type="Proteomes" id="UP001500957">
    <property type="component" value="Unassembled WGS sequence"/>
</dbReference>
<dbReference type="PROSITE" id="PS00061">
    <property type="entry name" value="ADH_SHORT"/>
    <property type="match status" value="1"/>
</dbReference>
<proteinExistence type="inferred from homology"/>
<comment type="caution">
    <text evidence="2">The sequence shown here is derived from an EMBL/GenBank/DDBJ whole genome shotgun (WGS) entry which is preliminary data.</text>
</comment>
<dbReference type="InterPro" id="IPR020904">
    <property type="entry name" value="Sc_DH/Rdtase_CS"/>
</dbReference>
<dbReference type="PANTHER" id="PTHR42760">
    <property type="entry name" value="SHORT-CHAIN DEHYDROGENASES/REDUCTASES FAMILY MEMBER"/>
    <property type="match status" value="1"/>
</dbReference>
<evidence type="ECO:0000313" key="3">
    <source>
        <dbReference type="Proteomes" id="UP001500957"/>
    </source>
</evidence>
<gene>
    <name evidence="2" type="primary">fabG_6</name>
    <name evidence="2" type="ORF">GCM10009547_12690</name>
</gene>
<reference evidence="2 3" key="1">
    <citation type="journal article" date="2019" name="Int. J. Syst. Evol. Microbiol.">
        <title>The Global Catalogue of Microorganisms (GCM) 10K type strain sequencing project: providing services to taxonomists for standard genome sequencing and annotation.</title>
        <authorList>
            <consortium name="The Broad Institute Genomics Platform"/>
            <consortium name="The Broad Institute Genome Sequencing Center for Infectious Disease"/>
            <person name="Wu L."/>
            <person name="Ma J."/>
        </authorList>
    </citation>
    <scope>NUCLEOTIDE SEQUENCE [LARGE SCALE GENOMIC DNA]</scope>
    <source>
        <strain evidence="2 3">JCM 10671</strain>
    </source>
</reference>
<dbReference type="Pfam" id="PF13561">
    <property type="entry name" value="adh_short_C2"/>
    <property type="match status" value="1"/>
</dbReference>
<organism evidence="2 3">
    <name type="scientific">Sporichthya brevicatena</name>
    <dbReference type="NCBI Taxonomy" id="171442"/>
    <lineage>
        <taxon>Bacteria</taxon>
        <taxon>Bacillati</taxon>
        <taxon>Actinomycetota</taxon>
        <taxon>Actinomycetes</taxon>
        <taxon>Sporichthyales</taxon>
        <taxon>Sporichthyaceae</taxon>
        <taxon>Sporichthya</taxon>
    </lineage>
</organism>
<dbReference type="Gene3D" id="3.40.50.720">
    <property type="entry name" value="NAD(P)-binding Rossmann-like Domain"/>
    <property type="match status" value="1"/>
</dbReference>
<dbReference type="InterPro" id="IPR002347">
    <property type="entry name" value="SDR_fam"/>
</dbReference>
<dbReference type="SUPFAM" id="SSF51735">
    <property type="entry name" value="NAD(P)-binding Rossmann-fold domains"/>
    <property type="match status" value="1"/>
</dbReference>
<dbReference type="CDD" id="cd05233">
    <property type="entry name" value="SDR_c"/>
    <property type="match status" value="1"/>
</dbReference>
<protein>
    <submittedName>
        <fullName evidence="2">3-oxoacyl-[acyl-carrier-protein] reductase</fullName>
    </submittedName>
</protein>
<dbReference type="EMBL" id="BAAAHE010000008">
    <property type="protein sequence ID" value="GAA0612122.1"/>
    <property type="molecule type" value="Genomic_DNA"/>
</dbReference>
<evidence type="ECO:0000256" key="1">
    <source>
        <dbReference type="ARBA" id="ARBA00006484"/>
    </source>
</evidence>
<dbReference type="PANTHER" id="PTHR42760:SF124">
    <property type="entry name" value="SHORT-CHAIN DEHYDROGENASE_REDUCTASE"/>
    <property type="match status" value="1"/>
</dbReference>
<comment type="similarity">
    <text evidence="1">Belongs to the short-chain dehydrogenases/reductases (SDR) family.</text>
</comment>